<comment type="similarity">
    <text evidence="2 13">Belongs to the glycosyl hydrolase 28 family.</text>
</comment>
<evidence type="ECO:0000256" key="6">
    <source>
        <dbReference type="ARBA" id="ARBA00022729"/>
    </source>
</evidence>
<dbReference type="AlphaFoldDB" id="A0A834Z764"/>
<dbReference type="InterPro" id="IPR011050">
    <property type="entry name" value="Pectin_lyase_fold/virulence"/>
</dbReference>
<evidence type="ECO:0000256" key="2">
    <source>
        <dbReference type="ARBA" id="ARBA00008834"/>
    </source>
</evidence>
<name>A0A834Z764_TETSI</name>
<evidence type="ECO:0000256" key="5">
    <source>
        <dbReference type="ARBA" id="ARBA00022525"/>
    </source>
</evidence>
<dbReference type="OMA" id="NGQPWWS"/>
<sequence length="364" mass="39182">MNYGAVGDGNTDDSQAFLKAWEATCADTGSPGMTIPKSKTFLVKTVKFNGPCKSSSVTVQILGTMVAPDSPTAWTSSELWLMFKGVNGLTIGGNGILNGRGSKWWDQSCKTNEGSMLNIFRCSDVFLRNLNFMDSPQFHIKIENSERVHVDNLDIKSPETSPNTDGIHIQESQYVYVQASVIGTGDDCISIGDRSLDVNISNIVCGPGHGVSIGSLGKGGMDVSVERITVKYVKYVGTTNGARIKTWQGGTGHASQITFEQLDFSNVKNPIIIDQYYCDQDKACKNVTGGVKISDVTYRAARGTSSTATAIDLQCDETVECTNIIVDDVMITTVDQGEQAEAYCSNAHGMSYGIVQPQVPCLST</sequence>
<gene>
    <name evidence="14" type="ORF">HHK36_013946</name>
</gene>
<dbReference type="EMBL" id="JABCRI010000009">
    <property type="protein sequence ID" value="KAF8400647.1"/>
    <property type="molecule type" value="Genomic_DNA"/>
</dbReference>
<keyword evidence="6" id="KW-0732">Signal</keyword>
<dbReference type="Pfam" id="PF00295">
    <property type="entry name" value="Glyco_hydro_28"/>
    <property type="match status" value="1"/>
</dbReference>
<dbReference type="PROSITE" id="PS00502">
    <property type="entry name" value="POLYGALACTURONASE"/>
    <property type="match status" value="1"/>
</dbReference>
<dbReference type="Proteomes" id="UP000655225">
    <property type="component" value="Unassembled WGS sequence"/>
</dbReference>
<feature type="active site" evidence="12">
    <location>
        <position position="209"/>
    </location>
</feature>
<keyword evidence="15" id="KW-1185">Reference proteome</keyword>
<evidence type="ECO:0000256" key="4">
    <source>
        <dbReference type="ARBA" id="ARBA00022512"/>
    </source>
</evidence>
<evidence type="ECO:0000256" key="13">
    <source>
        <dbReference type="RuleBase" id="RU361169"/>
    </source>
</evidence>
<evidence type="ECO:0000256" key="9">
    <source>
        <dbReference type="ARBA" id="ARBA00023295"/>
    </source>
</evidence>
<proteinExistence type="inferred from homology"/>
<evidence type="ECO:0000256" key="8">
    <source>
        <dbReference type="ARBA" id="ARBA00022801"/>
    </source>
</evidence>
<dbReference type="GO" id="GO:0005975">
    <property type="term" value="P:carbohydrate metabolic process"/>
    <property type="evidence" value="ECO:0007669"/>
    <property type="project" value="InterPro"/>
</dbReference>
<keyword evidence="7" id="KW-0677">Repeat</keyword>
<evidence type="ECO:0000256" key="3">
    <source>
        <dbReference type="ARBA" id="ARBA00012736"/>
    </source>
</evidence>
<dbReference type="FunFam" id="2.160.20.10:FF:000032">
    <property type="entry name" value="Pectin lyase-like superfamily protein"/>
    <property type="match status" value="1"/>
</dbReference>
<keyword evidence="5" id="KW-0964">Secreted</keyword>
<dbReference type="SUPFAM" id="SSF51126">
    <property type="entry name" value="Pectin lyase-like"/>
    <property type="match status" value="1"/>
</dbReference>
<comment type="caution">
    <text evidence="14">The sequence shown here is derived from an EMBL/GenBank/DDBJ whole genome shotgun (WGS) entry which is preliminary data.</text>
</comment>
<comment type="catalytic activity">
    <reaction evidence="11">
        <text>(1,4-alpha-D-galacturonosyl)n+m + H2O = (1,4-alpha-D-galacturonosyl)n + (1,4-alpha-D-galacturonosyl)m.</text>
        <dbReference type="EC" id="3.2.1.15"/>
    </reaction>
</comment>
<dbReference type="InterPro" id="IPR000743">
    <property type="entry name" value="Glyco_hydro_28"/>
</dbReference>
<dbReference type="InterPro" id="IPR012334">
    <property type="entry name" value="Pectin_lyas_fold"/>
</dbReference>
<dbReference type="OrthoDB" id="187139at2759"/>
<evidence type="ECO:0000313" key="14">
    <source>
        <dbReference type="EMBL" id="KAF8400647.1"/>
    </source>
</evidence>
<evidence type="ECO:0000256" key="12">
    <source>
        <dbReference type="PROSITE-ProRule" id="PRU10052"/>
    </source>
</evidence>
<accession>A0A834Z764</accession>
<evidence type="ECO:0000256" key="10">
    <source>
        <dbReference type="ARBA" id="ARBA00023316"/>
    </source>
</evidence>
<evidence type="ECO:0000256" key="7">
    <source>
        <dbReference type="ARBA" id="ARBA00022737"/>
    </source>
</evidence>
<organism evidence="14 15">
    <name type="scientific">Tetracentron sinense</name>
    <name type="common">Spur-leaf</name>
    <dbReference type="NCBI Taxonomy" id="13715"/>
    <lineage>
        <taxon>Eukaryota</taxon>
        <taxon>Viridiplantae</taxon>
        <taxon>Streptophyta</taxon>
        <taxon>Embryophyta</taxon>
        <taxon>Tracheophyta</taxon>
        <taxon>Spermatophyta</taxon>
        <taxon>Magnoliopsida</taxon>
        <taxon>Trochodendrales</taxon>
        <taxon>Trochodendraceae</taxon>
        <taxon>Tetracentron</taxon>
    </lineage>
</organism>
<evidence type="ECO:0000256" key="11">
    <source>
        <dbReference type="ARBA" id="ARBA00034074"/>
    </source>
</evidence>
<dbReference type="GO" id="GO:0004650">
    <property type="term" value="F:polygalacturonase activity"/>
    <property type="evidence" value="ECO:0007669"/>
    <property type="project" value="UniProtKB-EC"/>
</dbReference>
<dbReference type="Gene3D" id="2.160.20.10">
    <property type="entry name" value="Single-stranded right-handed beta-helix, Pectin lyase-like"/>
    <property type="match status" value="1"/>
</dbReference>
<keyword evidence="9 13" id="KW-0326">Glycosidase</keyword>
<keyword evidence="10" id="KW-0961">Cell wall biogenesis/degradation</keyword>
<evidence type="ECO:0000256" key="1">
    <source>
        <dbReference type="ARBA" id="ARBA00004191"/>
    </source>
</evidence>
<protein>
    <recommendedName>
        <fullName evidence="3">endo-polygalacturonase</fullName>
        <ecNumber evidence="3">3.2.1.15</ecNumber>
    </recommendedName>
</protein>
<evidence type="ECO:0000313" key="15">
    <source>
        <dbReference type="Proteomes" id="UP000655225"/>
    </source>
</evidence>
<dbReference type="GO" id="GO:0071555">
    <property type="term" value="P:cell wall organization"/>
    <property type="evidence" value="ECO:0007669"/>
    <property type="project" value="UniProtKB-KW"/>
</dbReference>
<dbReference type="EC" id="3.2.1.15" evidence="3"/>
<keyword evidence="8 13" id="KW-0378">Hydrolase</keyword>
<keyword evidence="4" id="KW-0134">Cell wall</keyword>
<dbReference type="PANTHER" id="PTHR31375">
    <property type="match status" value="1"/>
</dbReference>
<comment type="subcellular location">
    <subcellularLocation>
        <location evidence="1">Secreted</location>
        <location evidence="1">Cell wall</location>
    </subcellularLocation>
</comment>
<reference evidence="14 15" key="1">
    <citation type="submission" date="2020-04" db="EMBL/GenBank/DDBJ databases">
        <title>Plant Genome Project.</title>
        <authorList>
            <person name="Zhang R.-G."/>
        </authorList>
    </citation>
    <scope>NUCLEOTIDE SEQUENCE [LARGE SCALE GENOMIC DNA]</scope>
    <source>
        <strain evidence="14">YNK0</strain>
        <tissue evidence="14">Leaf</tissue>
    </source>
</reference>